<dbReference type="GO" id="GO:0046872">
    <property type="term" value="F:metal ion binding"/>
    <property type="evidence" value="ECO:0007669"/>
    <property type="project" value="InterPro"/>
</dbReference>
<evidence type="ECO:0000256" key="1">
    <source>
        <dbReference type="ARBA" id="ARBA00007261"/>
    </source>
</evidence>
<dbReference type="InterPro" id="IPR011249">
    <property type="entry name" value="Metalloenz_LuxS/M16"/>
</dbReference>
<dbReference type="GO" id="GO:0006508">
    <property type="term" value="P:proteolysis"/>
    <property type="evidence" value="ECO:0007669"/>
    <property type="project" value="InterPro"/>
</dbReference>
<dbReference type="SUPFAM" id="SSF63411">
    <property type="entry name" value="LuxS/MPP-like metallohydrolase"/>
    <property type="match status" value="2"/>
</dbReference>
<evidence type="ECO:0000259" key="4">
    <source>
        <dbReference type="Pfam" id="PF05193"/>
    </source>
</evidence>
<evidence type="ECO:0000313" key="5">
    <source>
        <dbReference type="EMBL" id="KKS01358.1"/>
    </source>
</evidence>
<organism evidence="5 6">
    <name type="scientific">Candidatus Yanofskybacteria bacterium GW2011_GWA2_41_22</name>
    <dbReference type="NCBI Taxonomy" id="1619023"/>
    <lineage>
        <taxon>Bacteria</taxon>
        <taxon>Candidatus Yanofskyibacteriota</taxon>
    </lineage>
</organism>
<dbReference type="Proteomes" id="UP000033903">
    <property type="component" value="Unassembled WGS sequence"/>
</dbReference>
<comment type="similarity">
    <text evidence="1 2">Belongs to the peptidase M16 family.</text>
</comment>
<dbReference type="Gene3D" id="3.30.830.10">
    <property type="entry name" value="Metalloenzyme, LuxS/M16 peptidase-like"/>
    <property type="match status" value="2"/>
</dbReference>
<feature type="domain" description="Peptidase M16 N-terminal" evidence="3">
    <location>
        <begin position="23"/>
        <end position="158"/>
    </location>
</feature>
<dbReference type="InterPro" id="IPR050361">
    <property type="entry name" value="MPP/UQCRC_Complex"/>
</dbReference>
<dbReference type="EMBL" id="LCBA01000006">
    <property type="protein sequence ID" value="KKS01358.1"/>
    <property type="molecule type" value="Genomic_DNA"/>
</dbReference>
<comment type="caution">
    <text evidence="5">The sequence shown here is derived from an EMBL/GenBank/DDBJ whole genome shotgun (WGS) entry which is preliminary data.</text>
</comment>
<evidence type="ECO:0000256" key="2">
    <source>
        <dbReference type="RuleBase" id="RU004447"/>
    </source>
</evidence>
<dbReference type="Pfam" id="PF05193">
    <property type="entry name" value="Peptidase_M16_C"/>
    <property type="match status" value="1"/>
</dbReference>
<evidence type="ECO:0000259" key="3">
    <source>
        <dbReference type="Pfam" id="PF00675"/>
    </source>
</evidence>
<dbReference type="PATRIC" id="fig|1619023.3.peg.164"/>
<protein>
    <submittedName>
        <fullName evidence="5">Peptidase M16 domain protein</fullName>
    </submittedName>
</protein>
<gene>
    <name evidence="5" type="ORF">UU54_C0006G0005</name>
</gene>
<dbReference type="GO" id="GO:0004222">
    <property type="term" value="F:metalloendopeptidase activity"/>
    <property type="evidence" value="ECO:0007669"/>
    <property type="project" value="InterPro"/>
</dbReference>
<dbReference type="InterPro" id="IPR007863">
    <property type="entry name" value="Peptidase_M16_C"/>
</dbReference>
<dbReference type="InterPro" id="IPR001431">
    <property type="entry name" value="Pept_M16_Zn_BS"/>
</dbReference>
<dbReference type="PANTHER" id="PTHR11851:SF49">
    <property type="entry name" value="MITOCHONDRIAL-PROCESSING PEPTIDASE SUBUNIT ALPHA"/>
    <property type="match status" value="1"/>
</dbReference>
<proteinExistence type="inferred from homology"/>
<evidence type="ECO:0000313" key="6">
    <source>
        <dbReference type="Proteomes" id="UP000033903"/>
    </source>
</evidence>
<name>A0A0G0YM13_9BACT</name>
<reference evidence="5 6" key="1">
    <citation type="journal article" date="2015" name="Nature">
        <title>rRNA introns, odd ribosomes, and small enigmatic genomes across a large radiation of phyla.</title>
        <authorList>
            <person name="Brown C.T."/>
            <person name="Hug L.A."/>
            <person name="Thomas B.C."/>
            <person name="Sharon I."/>
            <person name="Castelle C.J."/>
            <person name="Singh A."/>
            <person name="Wilkins M.J."/>
            <person name="Williams K.H."/>
            <person name="Banfield J.F."/>
        </authorList>
    </citation>
    <scope>NUCLEOTIDE SEQUENCE [LARGE SCALE GENOMIC DNA]</scope>
</reference>
<feature type="domain" description="Peptidase M16 C-terminal" evidence="4">
    <location>
        <begin position="170"/>
        <end position="344"/>
    </location>
</feature>
<sequence>MNYFNHQFHTFDSGLRLITIPMEGTRTVTVLVLVGTGSKYETKNINGISHFLEHMMFKGTEKRPGALDISRQLDIIGAEYNAFTSKEYTGYYAKASSDKLDTVMDVIFDIFLNSKLDAKEIAMEKGVIAEEINMYRDTPSRYVSDLFEQLLYGDQPAGWDVAGEKEIIQKLERDDFVQYFNSHYVAGDTVVAVAGNINPEKIKEKTAEYFKNVRNGTKVSKLPVNEQQSEPATLIHWKETDQSHFNLGVRSYHMFDDRKYPLSILSTILGGGMSSRLFQEVREKRGLAYYIGSSSDEYTDTGFFMVRAGVDKNRTMDAIKVVIEELAKARDGGVSAKELQDAKDHINGGMALFLEHSDNVASAYASPILFENKVLTIEDKLAKINAVTLEDIGGVAKDIIKNDRLNLALIGPFKDPEPFKQILKIQ</sequence>
<dbReference type="PROSITE" id="PS00143">
    <property type="entry name" value="INSULINASE"/>
    <property type="match status" value="1"/>
</dbReference>
<dbReference type="AlphaFoldDB" id="A0A0G0YM13"/>
<accession>A0A0G0YM13</accession>
<dbReference type="PANTHER" id="PTHR11851">
    <property type="entry name" value="METALLOPROTEASE"/>
    <property type="match status" value="1"/>
</dbReference>
<dbReference type="Pfam" id="PF00675">
    <property type="entry name" value="Peptidase_M16"/>
    <property type="match status" value="1"/>
</dbReference>
<dbReference type="InterPro" id="IPR011765">
    <property type="entry name" value="Pept_M16_N"/>
</dbReference>